<dbReference type="GO" id="GO:0015074">
    <property type="term" value="P:DNA integration"/>
    <property type="evidence" value="ECO:0007669"/>
    <property type="project" value="UniProtKB-KW"/>
</dbReference>
<dbReference type="Gene3D" id="1.10.443.10">
    <property type="entry name" value="Intergrase catalytic core"/>
    <property type="match status" value="1"/>
</dbReference>
<proteinExistence type="inferred from homology"/>
<dbReference type="InterPro" id="IPR002104">
    <property type="entry name" value="Integrase_catalytic"/>
</dbReference>
<organism evidence="6 7">
    <name type="scientific">Photobacterium profundum (strain SS9)</name>
    <dbReference type="NCBI Taxonomy" id="298386"/>
    <lineage>
        <taxon>Bacteria</taxon>
        <taxon>Pseudomonadati</taxon>
        <taxon>Pseudomonadota</taxon>
        <taxon>Gammaproteobacteria</taxon>
        <taxon>Vibrionales</taxon>
        <taxon>Vibrionaceae</taxon>
        <taxon>Photobacterium</taxon>
    </lineage>
</organism>
<evidence type="ECO:0000259" key="5">
    <source>
        <dbReference type="PROSITE" id="PS51898"/>
    </source>
</evidence>
<evidence type="ECO:0000313" key="7">
    <source>
        <dbReference type="Proteomes" id="UP000000593"/>
    </source>
</evidence>
<dbReference type="Gene3D" id="1.10.150.130">
    <property type="match status" value="1"/>
</dbReference>
<protein>
    <submittedName>
        <fullName evidence="6">Hypothetical site-specific recombinase, phageintegrase family</fullName>
    </submittedName>
</protein>
<dbReference type="KEGG" id="ppr:PBPRB0551"/>
<dbReference type="Pfam" id="PF00589">
    <property type="entry name" value="Phage_integrase"/>
    <property type="match status" value="1"/>
</dbReference>
<accession>Q6LJV6</accession>
<dbReference type="InterPro" id="IPR013762">
    <property type="entry name" value="Integrase-like_cat_sf"/>
</dbReference>
<dbReference type="InterPro" id="IPR038488">
    <property type="entry name" value="Integrase_DNA-bd_sf"/>
</dbReference>
<evidence type="ECO:0000256" key="4">
    <source>
        <dbReference type="ARBA" id="ARBA00023172"/>
    </source>
</evidence>
<keyword evidence="3" id="KW-0238">DNA-binding</keyword>
<dbReference type="Pfam" id="PF13356">
    <property type="entry name" value="Arm-DNA-bind_3"/>
    <property type="match status" value="1"/>
</dbReference>
<evidence type="ECO:0000256" key="1">
    <source>
        <dbReference type="ARBA" id="ARBA00008857"/>
    </source>
</evidence>
<dbReference type="STRING" id="298386.PBPRB0551"/>
<dbReference type="GO" id="GO:0003677">
    <property type="term" value="F:DNA binding"/>
    <property type="evidence" value="ECO:0007669"/>
    <property type="project" value="UniProtKB-KW"/>
</dbReference>
<comment type="similarity">
    <text evidence="1">Belongs to the 'phage' integrase family.</text>
</comment>
<dbReference type="InterPro" id="IPR010998">
    <property type="entry name" value="Integrase_recombinase_N"/>
</dbReference>
<dbReference type="InterPro" id="IPR025166">
    <property type="entry name" value="Integrase_DNA_bind_dom"/>
</dbReference>
<dbReference type="PANTHER" id="PTHR30629:SF2">
    <property type="entry name" value="PROPHAGE INTEGRASE INTS-RELATED"/>
    <property type="match status" value="1"/>
</dbReference>
<reference evidence="7" key="1">
    <citation type="journal article" date="2005" name="Science">
        <title>Life at depth: Photobacterium profundum genome sequence and expression analysis.</title>
        <authorList>
            <person name="Vezzi A."/>
            <person name="Campanaro S."/>
            <person name="D'Angelo M."/>
            <person name="Simonato F."/>
            <person name="Vitulo N."/>
            <person name="Lauro F.M."/>
            <person name="Cestaro A."/>
            <person name="Malacrida G."/>
            <person name="Simionati B."/>
            <person name="Cannata N."/>
            <person name="Romualdi C."/>
            <person name="Bartlett D.H."/>
            <person name="Valle G."/>
        </authorList>
    </citation>
    <scope>NUCLEOTIDE SEQUENCE [LARGE SCALE GENOMIC DNA]</scope>
    <source>
        <strain evidence="7">ATCC BAA-1253 / SS9</strain>
    </source>
</reference>
<evidence type="ECO:0000256" key="3">
    <source>
        <dbReference type="ARBA" id="ARBA00023125"/>
    </source>
</evidence>
<keyword evidence="2" id="KW-0229">DNA integration</keyword>
<dbReference type="GO" id="GO:0006310">
    <property type="term" value="P:DNA recombination"/>
    <property type="evidence" value="ECO:0007669"/>
    <property type="project" value="UniProtKB-KW"/>
</dbReference>
<keyword evidence="4" id="KW-0233">DNA recombination</keyword>
<sequence>MYICVYILGQKMLNDTTLKKMLKKSREKLARLPDRDGLYIRVSTRGKIVFYIRYRIGGKQDSMDLGEYPLLSLKEARNRNEEYRALLQDGHNPKVEKRLRQKKISDAVTLKDLFYLWYEKECKVTIKNHTSTVQRFEYNLSKMTDLPVDKISTHDWLDALEVVARRTQSTSAVMLGELRQMYAFGVRRRILTDNPLLGVTAKRDLHVTPNEGERYLANGELRLLFDFIESESRFSKRNKLFLVLCLHFGCRPSELRLAKKEHFDLELKIWTVPAENHKTGGKTKNPLVRPIIDEVIPTIKEISRMSDNETDFITNTTTGEQYDFVFWHRFPSTVNNWLKRNDREQMDSWAVYALRKTMRTNISDLTQPHVAEIMLGHKLPGVWGVYDKHQYLNEQREAYVAWWYKLERILAGSENVVEINRAKK</sequence>
<name>Q6LJV6_PHOPR</name>
<dbReference type="PROSITE" id="PS51898">
    <property type="entry name" value="TYR_RECOMBINASE"/>
    <property type="match status" value="1"/>
</dbReference>
<evidence type="ECO:0000313" key="6">
    <source>
        <dbReference type="EMBL" id="CAG22424.1"/>
    </source>
</evidence>
<dbReference type="SUPFAM" id="SSF56349">
    <property type="entry name" value="DNA breaking-rejoining enzymes"/>
    <property type="match status" value="1"/>
</dbReference>
<feature type="domain" description="Tyr recombinase" evidence="5">
    <location>
        <begin position="211"/>
        <end position="400"/>
    </location>
</feature>
<dbReference type="InterPro" id="IPR011010">
    <property type="entry name" value="DNA_brk_join_enz"/>
</dbReference>
<dbReference type="eggNOG" id="COG0582">
    <property type="taxonomic scope" value="Bacteria"/>
</dbReference>
<dbReference type="EMBL" id="CR378676">
    <property type="protein sequence ID" value="CAG22424.1"/>
    <property type="molecule type" value="Genomic_DNA"/>
</dbReference>
<dbReference type="AlphaFoldDB" id="Q6LJV6"/>
<dbReference type="PANTHER" id="PTHR30629">
    <property type="entry name" value="PROPHAGE INTEGRASE"/>
    <property type="match status" value="1"/>
</dbReference>
<dbReference type="HOGENOM" id="CLU_027562_0_4_6"/>
<dbReference type="InterPro" id="IPR050808">
    <property type="entry name" value="Phage_Integrase"/>
</dbReference>
<keyword evidence="7" id="KW-1185">Reference proteome</keyword>
<gene>
    <name evidence="6" type="primary">INT</name>
    <name evidence="6" type="ordered locus">PBPRB0551</name>
</gene>
<dbReference type="Gene3D" id="3.30.160.390">
    <property type="entry name" value="Integrase, DNA-binding domain"/>
    <property type="match status" value="1"/>
</dbReference>
<dbReference type="Proteomes" id="UP000000593">
    <property type="component" value="Chromosome 2"/>
</dbReference>
<evidence type="ECO:0000256" key="2">
    <source>
        <dbReference type="ARBA" id="ARBA00022908"/>
    </source>
</evidence>